<evidence type="ECO:0000256" key="1">
    <source>
        <dbReference type="ARBA" id="ARBA00022448"/>
    </source>
</evidence>
<keyword evidence="2" id="KW-0547">Nucleotide-binding</keyword>
<gene>
    <name evidence="6" type="ORF">AVDCRST_MAG20-233</name>
</gene>
<dbReference type="InterPro" id="IPR003593">
    <property type="entry name" value="AAA+_ATPase"/>
</dbReference>
<dbReference type="GO" id="GO:0005886">
    <property type="term" value="C:plasma membrane"/>
    <property type="evidence" value="ECO:0007669"/>
    <property type="project" value="TreeGrafter"/>
</dbReference>
<dbReference type="EMBL" id="CADCSY010000009">
    <property type="protein sequence ID" value="CAA9213122.1"/>
    <property type="molecule type" value="Genomic_DNA"/>
</dbReference>
<dbReference type="GO" id="GO:0016887">
    <property type="term" value="F:ATP hydrolysis activity"/>
    <property type="evidence" value="ECO:0007669"/>
    <property type="project" value="InterPro"/>
</dbReference>
<reference evidence="6" key="1">
    <citation type="submission" date="2020-02" db="EMBL/GenBank/DDBJ databases">
        <authorList>
            <person name="Meier V. D."/>
        </authorList>
    </citation>
    <scope>NUCLEOTIDE SEQUENCE</scope>
    <source>
        <strain evidence="6">AVDCRST_MAG20</strain>
    </source>
</reference>
<dbReference type="SMART" id="SM00382">
    <property type="entry name" value="AAA"/>
    <property type="match status" value="1"/>
</dbReference>
<evidence type="ECO:0000256" key="4">
    <source>
        <dbReference type="SAM" id="MobiDB-lite"/>
    </source>
</evidence>
<dbReference type="InterPro" id="IPR003439">
    <property type="entry name" value="ABC_transporter-like_ATP-bd"/>
</dbReference>
<dbReference type="FunFam" id="3.40.50.300:FF:000421">
    <property type="entry name" value="Branched-chain amino acid ABC transporter ATP-binding protein"/>
    <property type="match status" value="1"/>
</dbReference>
<dbReference type="Pfam" id="PF00005">
    <property type="entry name" value="ABC_tran"/>
    <property type="match status" value="1"/>
</dbReference>
<feature type="region of interest" description="Disordered" evidence="4">
    <location>
        <begin position="1"/>
        <end position="42"/>
    </location>
</feature>
<feature type="domain" description="ABC transporter" evidence="5">
    <location>
        <begin position="45"/>
        <end position="292"/>
    </location>
</feature>
<dbReference type="CDD" id="cd03219">
    <property type="entry name" value="ABC_Mj1267_LivG_branched"/>
    <property type="match status" value="1"/>
</dbReference>
<feature type="compositionally biased region" description="Gly residues" evidence="4">
    <location>
        <begin position="1"/>
        <end position="10"/>
    </location>
</feature>
<dbReference type="AlphaFoldDB" id="A0A6J4H5A8"/>
<organism evidence="6">
    <name type="scientific">uncultured Acidimicrobiales bacterium</name>
    <dbReference type="NCBI Taxonomy" id="310071"/>
    <lineage>
        <taxon>Bacteria</taxon>
        <taxon>Bacillati</taxon>
        <taxon>Actinomycetota</taxon>
        <taxon>Acidimicrobiia</taxon>
        <taxon>Acidimicrobiales</taxon>
        <taxon>environmental samples</taxon>
    </lineage>
</organism>
<dbReference type="PANTHER" id="PTHR45772">
    <property type="entry name" value="CONSERVED COMPONENT OF ABC TRANSPORTER FOR NATURAL AMINO ACIDS-RELATED"/>
    <property type="match status" value="1"/>
</dbReference>
<dbReference type="InterPro" id="IPR027417">
    <property type="entry name" value="P-loop_NTPase"/>
</dbReference>
<dbReference type="GO" id="GO:0005524">
    <property type="term" value="F:ATP binding"/>
    <property type="evidence" value="ECO:0007669"/>
    <property type="project" value="UniProtKB-KW"/>
</dbReference>
<dbReference type="Pfam" id="PF12399">
    <property type="entry name" value="BCA_ABC_TP_C"/>
    <property type="match status" value="1"/>
</dbReference>
<protein>
    <submittedName>
        <fullName evidence="6">Branched-chain amino acid transport ATP-binding protein LivG</fullName>
    </submittedName>
</protein>
<sequence>MTGDTPGGGSRARFGADGSSPAGGKTKERTTSTDTTPRTEPAPLLDVREVTVRFGGVVALDTLSFSIREGDICALIGPNGAGKTTLFNVVSRVYDPTSGTVTYEGKDLTKLEPHQIAKEGIGRTFQNLALWKGLTVLENVMVGMHTASTTRFFGALLRIGLKKEEARLRDRAYAVLEELDLDQYASHPAAGLPFGTLKRVELARAIVSEPRLLLLDEPASGLTHSEVDELAEVIRSVQASRNLTVLLVEHHMAMVMGISDRIVVLDFGRKIAEGLPGEIQRDPKVIEAYLGAPA</sequence>
<dbReference type="PANTHER" id="PTHR45772:SF4">
    <property type="entry name" value="ABC TRANSPORTER ATP-BINDING PROTEIN"/>
    <property type="match status" value="1"/>
</dbReference>
<evidence type="ECO:0000259" key="5">
    <source>
        <dbReference type="PROSITE" id="PS50893"/>
    </source>
</evidence>
<feature type="compositionally biased region" description="Low complexity" evidence="4">
    <location>
        <begin position="32"/>
        <end position="41"/>
    </location>
</feature>
<dbReference type="Gene3D" id="3.40.50.300">
    <property type="entry name" value="P-loop containing nucleotide triphosphate hydrolases"/>
    <property type="match status" value="1"/>
</dbReference>
<keyword evidence="1" id="KW-0813">Transport</keyword>
<proteinExistence type="predicted"/>
<name>A0A6J4H5A8_9ACTN</name>
<dbReference type="SUPFAM" id="SSF52540">
    <property type="entry name" value="P-loop containing nucleoside triphosphate hydrolases"/>
    <property type="match status" value="1"/>
</dbReference>
<dbReference type="InterPro" id="IPR032823">
    <property type="entry name" value="BCA_ABC_TP_C"/>
</dbReference>
<accession>A0A6J4H5A8</accession>
<evidence type="ECO:0000256" key="2">
    <source>
        <dbReference type="ARBA" id="ARBA00022741"/>
    </source>
</evidence>
<evidence type="ECO:0000313" key="6">
    <source>
        <dbReference type="EMBL" id="CAA9213122.1"/>
    </source>
</evidence>
<evidence type="ECO:0000256" key="3">
    <source>
        <dbReference type="ARBA" id="ARBA00022840"/>
    </source>
</evidence>
<dbReference type="PROSITE" id="PS50893">
    <property type="entry name" value="ABC_TRANSPORTER_2"/>
    <property type="match status" value="1"/>
</dbReference>
<dbReference type="InterPro" id="IPR051120">
    <property type="entry name" value="ABC_AA/LPS_Transport"/>
</dbReference>
<keyword evidence="3 6" id="KW-0067">ATP-binding</keyword>